<dbReference type="Pfam" id="PF00899">
    <property type="entry name" value="ThiF"/>
    <property type="match status" value="1"/>
</dbReference>
<name>A0A2P2KRA7_RHIMU</name>
<feature type="transmembrane region" description="Helical" evidence="13">
    <location>
        <begin position="7"/>
        <end position="29"/>
    </location>
</feature>
<evidence type="ECO:0000313" key="15">
    <source>
        <dbReference type="EMBL" id="MBX08227.1"/>
    </source>
</evidence>
<dbReference type="GO" id="GO:0008641">
    <property type="term" value="F:ubiquitin-like modifier activating enzyme activity"/>
    <property type="evidence" value="ECO:0007669"/>
    <property type="project" value="InterPro"/>
</dbReference>
<accession>A0A2P2KRA7</accession>
<evidence type="ECO:0000256" key="13">
    <source>
        <dbReference type="SAM" id="Phobius"/>
    </source>
</evidence>
<keyword evidence="4" id="KW-0436">Ligase</keyword>
<keyword evidence="11 13" id="KW-0472">Membrane</keyword>
<sequence>MEERLKCAFMVGAGAVLGSISTFALLKLLPRRIASQCTKRSTELNAVQGQCEFPFASCMTAKYGNRGMPALDILRDEIVSEQLTRNIQFFGPECQQKVTASYVVVIGLGGVGSHAASMLLRSGVGKLLLVDFDQVSLSSLNRHAVATRADVGIPKAECLKKHFSTIFPECHIEAKVLLYDSSTEEEILSGCPDFVLDCIDNIDTKVALLAACVRRDLKVLSATGAGARADPTRIRVADLRESRNDPLSRAVRHRLRKDHGIDGGIPVVFSLEKPKAKLLPFGGPNAEDNPSDYQIVPGFRVRIIPVLGTIPAIFGQVMASYVVTQLAGLQVQTEPVINLDLDHYRIIHQRLVEHEESLYGTASEVQVDVEEVMYVTKELWHGQSAREQSAKDVGRGMWRSVNELMLVRWDREKPASASNLVLLKFNEAIEHESRTLDDIMEKEPQYFERVTSVLKRAELELGL</sequence>
<evidence type="ECO:0000256" key="2">
    <source>
        <dbReference type="ARBA" id="ARBA00004294"/>
    </source>
</evidence>
<dbReference type="GO" id="GO:0061503">
    <property type="term" value="F:tRNA threonylcarbamoyladenosine dehydratase"/>
    <property type="evidence" value="ECO:0007669"/>
    <property type="project" value="TreeGrafter"/>
</dbReference>
<comment type="similarity">
    <text evidence="3">Belongs to the HesA/MoeB/ThiF family.</text>
</comment>
<evidence type="ECO:0000256" key="9">
    <source>
        <dbReference type="ARBA" id="ARBA00022989"/>
    </source>
</evidence>
<evidence type="ECO:0000256" key="4">
    <source>
        <dbReference type="ARBA" id="ARBA00022598"/>
    </source>
</evidence>
<dbReference type="PANTHER" id="PTHR43267">
    <property type="entry name" value="TRNA THREONYLCARBAMOYLADENOSINE DEHYDRATASE"/>
    <property type="match status" value="1"/>
</dbReference>
<dbReference type="AlphaFoldDB" id="A0A2P2KRA7"/>
<comment type="function">
    <text evidence="12">Catalyzes the ATP-dependent dehydration of threonylcarbamoyladenosine at position 37 (t(6)A37) to form cyclic t(6)A37 (ct(6)A37) in tRNAs that read codons beginning with adenine.</text>
</comment>
<evidence type="ECO:0000256" key="6">
    <source>
        <dbReference type="ARBA" id="ARBA00022741"/>
    </source>
</evidence>
<reference evidence="15" key="1">
    <citation type="submission" date="2018-02" db="EMBL/GenBank/DDBJ databases">
        <title>Rhizophora mucronata_Transcriptome.</title>
        <authorList>
            <person name="Meera S.P."/>
            <person name="Sreeshan A."/>
            <person name="Augustine A."/>
        </authorList>
    </citation>
    <scope>NUCLEOTIDE SEQUENCE</scope>
    <source>
        <tissue evidence="15">Leaf</tissue>
    </source>
</reference>
<evidence type="ECO:0000259" key="14">
    <source>
        <dbReference type="Pfam" id="PF00899"/>
    </source>
</evidence>
<keyword evidence="7" id="KW-1000">Mitochondrion outer membrane</keyword>
<comment type="subcellular location">
    <subcellularLocation>
        <location evidence="1">Mitochondrion membrane</location>
        <topology evidence="1">Multi-pass membrane protein</topology>
    </subcellularLocation>
    <subcellularLocation>
        <location evidence="2">Mitochondrion outer membrane</location>
    </subcellularLocation>
</comment>
<dbReference type="GO" id="GO:0061504">
    <property type="term" value="P:cyclic threonylcarbamoyladenosine biosynthetic process"/>
    <property type="evidence" value="ECO:0007669"/>
    <property type="project" value="TreeGrafter"/>
</dbReference>
<dbReference type="InterPro" id="IPR045886">
    <property type="entry name" value="ThiF/MoeB/HesA"/>
</dbReference>
<evidence type="ECO:0000256" key="11">
    <source>
        <dbReference type="ARBA" id="ARBA00023136"/>
    </source>
</evidence>
<dbReference type="FunFam" id="3.40.50.720:FF:000125">
    <property type="entry name" value="tRNA threonylcarbamoyladenosine dehydratase 2-like"/>
    <property type="match status" value="1"/>
</dbReference>
<dbReference type="SUPFAM" id="SSF69572">
    <property type="entry name" value="Activating enzymes of the ubiquitin-like proteins"/>
    <property type="match status" value="1"/>
</dbReference>
<dbReference type="InterPro" id="IPR000594">
    <property type="entry name" value="ThiF_NAD_FAD-bd"/>
</dbReference>
<feature type="domain" description="THIF-type NAD/FAD binding fold" evidence="14">
    <location>
        <begin position="84"/>
        <end position="343"/>
    </location>
</feature>
<evidence type="ECO:0000256" key="1">
    <source>
        <dbReference type="ARBA" id="ARBA00004225"/>
    </source>
</evidence>
<dbReference type="CDD" id="cd00755">
    <property type="entry name" value="YgdL_like"/>
    <property type="match status" value="1"/>
</dbReference>
<evidence type="ECO:0000256" key="7">
    <source>
        <dbReference type="ARBA" id="ARBA00022787"/>
    </source>
</evidence>
<evidence type="ECO:0000256" key="5">
    <source>
        <dbReference type="ARBA" id="ARBA00022692"/>
    </source>
</evidence>
<dbReference type="GO" id="GO:0005741">
    <property type="term" value="C:mitochondrial outer membrane"/>
    <property type="evidence" value="ECO:0007669"/>
    <property type="project" value="UniProtKB-SubCell"/>
</dbReference>
<keyword evidence="6" id="KW-0547">Nucleotide-binding</keyword>
<keyword evidence="9 13" id="KW-1133">Transmembrane helix</keyword>
<proteinExistence type="inferred from homology"/>
<organism evidence="15">
    <name type="scientific">Rhizophora mucronata</name>
    <name type="common">Asiatic mangrove</name>
    <dbReference type="NCBI Taxonomy" id="61149"/>
    <lineage>
        <taxon>Eukaryota</taxon>
        <taxon>Viridiplantae</taxon>
        <taxon>Streptophyta</taxon>
        <taxon>Embryophyta</taxon>
        <taxon>Tracheophyta</taxon>
        <taxon>Spermatophyta</taxon>
        <taxon>Magnoliopsida</taxon>
        <taxon>eudicotyledons</taxon>
        <taxon>Gunneridae</taxon>
        <taxon>Pentapetalae</taxon>
        <taxon>rosids</taxon>
        <taxon>fabids</taxon>
        <taxon>Malpighiales</taxon>
        <taxon>Rhizophoraceae</taxon>
        <taxon>Rhizophora</taxon>
    </lineage>
</organism>
<evidence type="ECO:0000256" key="10">
    <source>
        <dbReference type="ARBA" id="ARBA00023128"/>
    </source>
</evidence>
<keyword evidence="8" id="KW-0067">ATP-binding</keyword>
<dbReference type="PANTHER" id="PTHR43267:SF2">
    <property type="entry name" value="TRNA THREONYLCARBAMOYLADENOSINE DEHYDRATASE 1-RELATED"/>
    <property type="match status" value="1"/>
</dbReference>
<evidence type="ECO:0000256" key="3">
    <source>
        <dbReference type="ARBA" id="ARBA00009919"/>
    </source>
</evidence>
<protein>
    <submittedName>
        <fullName evidence="15">Uncharacterized protein MANES_17G002000</fullName>
    </submittedName>
</protein>
<dbReference type="Gene3D" id="3.40.50.720">
    <property type="entry name" value="NAD(P)-binding Rossmann-like Domain"/>
    <property type="match status" value="1"/>
</dbReference>
<dbReference type="EMBL" id="GGEC01027743">
    <property type="protein sequence ID" value="MBX08227.1"/>
    <property type="molecule type" value="Transcribed_RNA"/>
</dbReference>
<evidence type="ECO:0000256" key="8">
    <source>
        <dbReference type="ARBA" id="ARBA00022840"/>
    </source>
</evidence>
<keyword evidence="10" id="KW-0496">Mitochondrion</keyword>
<evidence type="ECO:0000256" key="12">
    <source>
        <dbReference type="ARBA" id="ARBA00060084"/>
    </source>
</evidence>
<dbReference type="InterPro" id="IPR035985">
    <property type="entry name" value="Ubiquitin-activating_enz"/>
</dbReference>
<keyword evidence="5 13" id="KW-0812">Transmembrane</keyword>
<dbReference type="GO" id="GO:0009536">
    <property type="term" value="C:plastid"/>
    <property type="evidence" value="ECO:0007669"/>
    <property type="project" value="TreeGrafter"/>
</dbReference>
<dbReference type="GO" id="GO:0005524">
    <property type="term" value="F:ATP binding"/>
    <property type="evidence" value="ECO:0007669"/>
    <property type="project" value="UniProtKB-KW"/>
</dbReference>